<gene>
    <name evidence="6" type="ORF">CL176_09335</name>
</gene>
<dbReference type="InterPro" id="IPR011004">
    <property type="entry name" value="Trimer_LpxA-like_sf"/>
</dbReference>
<evidence type="ECO:0000313" key="7">
    <source>
        <dbReference type="Proteomes" id="UP000263232"/>
    </source>
</evidence>
<dbReference type="SUPFAM" id="SSF51161">
    <property type="entry name" value="Trimeric LpxA-like enzymes"/>
    <property type="match status" value="1"/>
</dbReference>
<evidence type="ECO:0000256" key="2">
    <source>
        <dbReference type="ARBA" id="ARBA00022679"/>
    </source>
</evidence>
<keyword evidence="7" id="KW-1185">Reference proteome</keyword>
<dbReference type="Proteomes" id="UP000263232">
    <property type="component" value="Chromosome"/>
</dbReference>
<dbReference type="FunFam" id="2.160.10.10:FF:000025">
    <property type="entry name" value="Hexapeptide-repeat containing-acetyltransferase"/>
    <property type="match status" value="1"/>
</dbReference>
<dbReference type="PROSITE" id="PS00101">
    <property type="entry name" value="HEXAPEP_TRANSFERASES"/>
    <property type="match status" value="1"/>
</dbReference>
<keyword evidence="3" id="KW-0677">Repeat</keyword>
<dbReference type="CDD" id="cd03357">
    <property type="entry name" value="LbH_MAT_GAT"/>
    <property type="match status" value="1"/>
</dbReference>
<dbReference type="InterPro" id="IPR039369">
    <property type="entry name" value="LacA-like"/>
</dbReference>
<accession>A0A347WM79</accession>
<dbReference type="InterPro" id="IPR001451">
    <property type="entry name" value="Hexapep"/>
</dbReference>
<name>A0A347WM79_9LACT</name>
<sequence length="198" mass="21890">MNNSERIHSGQLYDPMQVESELDQQSFKKRLNQYNLQKMSGEDVDLESANCFKSLGQNVYFEPPVYANWGGRHVSIGDRVYINFNCTFVDDTFIDIGSYTMVGPNVTFATAAHPLNADDRKQGLQYNLPIKVGENVWIGANAVILPGVTIGENAVIGAGSVVNKDIPANTVAVGVPCRPIKQIPEHSEEEFDKNGRKI</sequence>
<proteinExistence type="inferred from homology"/>
<dbReference type="GO" id="GO:0008870">
    <property type="term" value="F:galactoside O-acetyltransferase activity"/>
    <property type="evidence" value="ECO:0007669"/>
    <property type="project" value="TreeGrafter"/>
</dbReference>
<dbReference type="PANTHER" id="PTHR43017:SF1">
    <property type="entry name" value="ACETYLTRANSFERASE YJL218W-RELATED"/>
    <property type="match status" value="1"/>
</dbReference>
<dbReference type="EMBL" id="CP023434">
    <property type="protein sequence ID" value="AXY26186.1"/>
    <property type="molecule type" value="Genomic_DNA"/>
</dbReference>
<dbReference type="RefSeq" id="WP_118991081.1">
    <property type="nucleotide sequence ID" value="NZ_CP023434.1"/>
</dbReference>
<dbReference type="Pfam" id="PF00132">
    <property type="entry name" value="Hexapep"/>
    <property type="match status" value="1"/>
</dbReference>
<comment type="similarity">
    <text evidence="1 5">Belongs to the transferase hexapeptide repeat family.</text>
</comment>
<dbReference type="Gene3D" id="2.160.10.10">
    <property type="entry name" value="Hexapeptide repeat proteins"/>
    <property type="match status" value="1"/>
</dbReference>
<evidence type="ECO:0000256" key="1">
    <source>
        <dbReference type="ARBA" id="ARBA00007274"/>
    </source>
</evidence>
<keyword evidence="2 5" id="KW-0808">Transferase</keyword>
<organism evidence="6 7">
    <name type="scientific">Suicoccus acidiformans</name>
    <dbReference type="NCBI Taxonomy" id="2036206"/>
    <lineage>
        <taxon>Bacteria</taxon>
        <taxon>Bacillati</taxon>
        <taxon>Bacillota</taxon>
        <taxon>Bacilli</taxon>
        <taxon>Lactobacillales</taxon>
        <taxon>Aerococcaceae</taxon>
        <taxon>Suicoccus</taxon>
    </lineage>
</organism>
<dbReference type="PANTHER" id="PTHR43017">
    <property type="entry name" value="GALACTOSIDE O-ACETYLTRANSFERASE"/>
    <property type="match status" value="1"/>
</dbReference>
<keyword evidence="4 5" id="KW-0012">Acyltransferase</keyword>
<dbReference type="InterPro" id="IPR018357">
    <property type="entry name" value="Hexapep_transf_CS"/>
</dbReference>
<dbReference type="KEGG" id="abae:CL176_09335"/>
<evidence type="ECO:0000256" key="3">
    <source>
        <dbReference type="ARBA" id="ARBA00022737"/>
    </source>
</evidence>
<evidence type="ECO:0000256" key="5">
    <source>
        <dbReference type="RuleBase" id="RU367021"/>
    </source>
</evidence>
<protein>
    <recommendedName>
        <fullName evidence="5">Acetyltransferase</fullName>
        <ecNumber evidence="5">2.3.1.-</ecNumber>
    </recommendedName>
</protein>
<evidence type="ECO:0000313" key="6">
    <source>
        <dbReference type="EMBL" id="AXY26186.1"/>
    </source>
</evidence>
<evidence type="ECO:0000256" key="4">
    <source>
        <dbReference type="ARBA" id="ARBA00023315"/>
    </source>
</evidence>
<dbReference type="OrthoDB" id="9812571at2"/>
<dbReference type="EC" id="2.3.1.-" evidence="5"/>
<dbReference type="AlphaFoldDB" id="A0A347WM79"/>
<reference evidence="6 7" key="1">
    <citation type="submission" date="2017-09" db="EMBL/GenBank/DDBJ databases">
        <title>Complete genome sequence of Oxytococcus suis strain ZY16052.</title>
        <authorList>
            <person name="Li F."/>
        </authorList>
    </citation>
    <scope>NUCLEOTIDE SEQUENCE [LARGE SCALE GENOMIC DNA]</scope>
    <source>
        <strain evidence="6 7">ZY16052</strain>
    </source>
</reference>